<proteinExistence type="predicted"/>
<evidence type="ECO:0000256" key="1">
    <source>
        <dbReference type="SAM" id="MobiDB-lite"/>
    </source>
</evidence>
<feature type="non-terminal residue" evidence="2">
    <location>
        <position position="178"/>
    </location>
</feature>
<name>W7T2S8_9STRA</name>
<accession>W7T2S8</accession>
<dbReference type="OrthoDB" id="4062651at2759"/>
<feature type="compositionally biased region" description="Basic and acidic residues" evidence="1">
    <location>
        <begin position="8"/>
        <end position="24"/>
    </location>
</feature>
<feature type="region of interest" description="Disordered" evidence="1">
    <location>
        <begin position="1"/>
        <end position="93"/>
    </location>
</feature>
<protein>
    <submittedName>
        <fullName evidence="2">Uncharacterized protein</fullName>
    </submittedName>
</protein>
<evidence type="ECO:0000313" key="3">
    <source>
        <dbReference type="Proteomes" id="UP000019335"/>
    </source>
</evidence>
<dbReference type="EMBL" id="AZIL01002489">
    <property type="protein sequence ID" value="EWM21375.1"/>
    <property type="molecule type" value="Genomic_DNA"/>
</dbReference>
<gene>
    <name evidence="2" type="ORF">Naga_101543g1</name>
</gene>
<organism evidence="2 3">
    <name type="scientific">Nannochloropsis gaditana</name>
    <dbReference type="NCBI Taxonomy" id="72520"/>
    <lineage>
        <taxon>Eukaryota</taxon>
        <taxon>Sar</taxon>
        <taxon>Stramenopiles</taxon>
        <taxon>Ochrophyta</taxon>
        <taxon>Eustigmatophyceae</taxon>
        <taxon>Eustigmatales</taxon>
        <taxon>Monodopsidaceae</taxon>
        <taxon>Nannochloropsis</taxon>
    </lineage>
</organism>
<reference evidence="2 3" key="1">
    <citation type="journal article" date="2014" name="Mol. Plant">
        <title>Chromosome Scale Genome Assembly and Transcriptome Profiling of Nannochloropsis gaditana in Nitrogen Depletion.</title>
        <authorList>
            <person name="Corteggiani Carpinelli E."/>
            <person name="Telatin A."/>
            <person name="Vitulo N."/>
            <person name="Forcato C."/>
            <person name="D'Angelo M."/>
            <person name="Schiavon R."/>
            <person name="Vezzi A."/>
            <person name="Giacometti G.M."/>
            <person name="Morosinotto T."/>
            <person name="Valle G."/>
        </authorList>
    </citation>
    <scope>NUCLEOTIDE SEQUENCE [LARGE SCALE GENOMIC DNA]</scope>
    <source>
        <strain evidence="2 3">B-31</strain>
    </source>
</reference>
<dbReference type="Proteomes" id="UP000019335">
    <property type="component" value="Unassembled WGS sequence"/>
</dbReference>
<sequence>MRSGSNSRNEEEHHREGGRGHDGNEGATASQFSSSVPNNRGSALTQGLAALEQGRLSRAGIATPTPPPTSSLRPCLPLQPPASSPPVPSMTTPLAALHPEEEEGELPRTTAMSTVAFSSLPSSVPPFNLLPSHPIPPSSFLIGSPDPVVEQFPASLSRARPVTALHLPSEASDRPSHQ</sequence>
<feature type="compositionally biased region" description="Polar residues" evidence="1">
    <location>
        <begin position="27"/>
        <end position="45"/>
    </location>
</feature>
<feature type="compositionally biased region" description="Pro residues" evidence="1">
    <location>
        <begin position="77"/>
        <end position="88"/>
    </location>
</feature>
<dbReference type="AlphaFoldDB" id="W7T2S8"/>
<keyword evidence="3" id="KW-1185">Reference proteome</keyword>
<evidence type="ECO:0000313" key="2">
    <source>
        <dbReference type="EMBL" id="EWM21375.1"/>
    </source>
</evidence>
<comment type="caution">
    <text evidence="2">The sequence shown here is derived from an EMBL/GenBank/DDBJ whole genome shotgun (WGS) entry which is preliminary data.</text>
</comment>